<reference evidence="1 2" key="1">
    <citation type="submission" date="2019-05" db="EMBL/GenBank/DDBJ databases">
        <title>Another draft genome of Portunus trituberculatus and its Hox gene families provides insights of decapod evolution.</title>
        <authorList>
            <person name="Jeong J.-H."/>
            <person name="Song I."/>
            <person name="Kim S."/>
            <person name="Choi T."/>
            <person name="Kim D."/>
            <person name="Ryu S."/>
            <person name="Kim W."/>
        </authorList>
    </citation>
    <scope>NUCLEOTIDE SEQUENCE [LARGE SCALE GENOMIC DNA]</scope>
    <source>
        <tissue evidence="1">Muscle</tissue>
    </source>
</reference>
<keyword evidence="2" id="KW-1185">Reference proteome</keyword>
<comment type="caution">
    <text evidence="1">The sequence shown here is derived from an EMBL/GenBank/DDBJ whole genome shotgun (WGS) entry which is preliminary data.</text>
</comment>
<dbReference type="EMBL" id="VSRR010003399">
    <property type="protein sequence ID" value="MPC35989.1"/>
    <property type="molecule type" value="Genomic_DNA"/>
</dbReference>
<proteinExistence type="predicted"/>
<evidence type="ECO:0000313" key="2">
    <source>
        <dbReference type="Proteomes" id="UP000324222"/>
    </source>
</evidence>
<protein>
    <submittedName>
        <fullName evidence="1">Uncharacterized protein</fullName>
    </submittedName>
</protein>
<sequence>MKTVSVLSLQHLP</sequence>
<evidence type="ECO:0000313" key="1">
    <source>
        <dbReference type="EMBL" id="MPC35989.1"/>
    </source>
</evidence>
<organism evidence="1 2">
    <name type="scientific">Portunus trituberculatus</name>
    <name type="common">Swimming crab</name>
    <name type="synonym">Neptunus trituberculatus</name>
    <dbReference type="NCBI Taxonomy" id="210409"/>
    <lineage>
        <taxon>Eukaryota</taxon>
        <taxon>Metazoa</taxon>
        <taxon>Ecdysozoa</taxon>
        <taxon>Arthropoda</taxon>
        <taxon>Crustacea</taxon>
        <taxon>Multicrustacea</taxon>
        <taxon>Malacostraca</taxon>
        <taxon>Eumalacostraca</taxon>
        <taxon>Eucarida</taxon>
        <taxon>Decapoda</taxon>
        <taxon>Pleocyemata</taxon>
        <taxon>Brachyura</taxon>
        <taxon>Eubrachyura</taxon>
        <taxon>Portunoidea</taxon>
        <taxon>Portunidae</taxon>
        <taxon>Portuninae</taxon>
        <taxon>Portunus</taxon>
    </lineage>
</organism>
<name>A0A5B7ES76_PORTR</name>
<dbReference type="Proteomes" id="UP000324222">
    <property type="component" value="Unassembled WGS sequence"/>
</dbReference>
<accession>A0A5B7ES76</accession>
<gene>
    <name evidence="1" type="ORF">E2C01_029429</name>
</gene>